<feature type="region of interest" description="Disordered" evidence="1">
    <location>
        <begin position="611"/>
        <end position="634"/>
    </location>
</feature>
<feature type="region of interest" description="Disordered" evidence="1">
    <location>
        <begin position="572"/>
        <end position="593"/>
    </location>
</feature>
<evidence type="ECO:0000256" key="1">
    <source>
        <dbReference type="SAM" id="MobiDB-lite"/>
    </source>
</evidence>
<feature type="region of interest" description="Disordered" evidence="1">
    <location>
        <begin position="252"/>
        <end position="346"/>
    </location>
</feature>
<dbReference type="EMBL" id="CATQJL010000316">
    <property type="protein sequence ID" value="CAJ0606396.1"/>
    <property type="molecule type" value="Genomic_DNA"/>
</dbReference>
<reference evidence="2" key="1">
    <citation type="submission" date="2023-07" db="EMBL/GenBank/DDBJ databases">
        <authorList>
            <consortium name="CYATHOMIX"/>
        </authorList>
    </citation>
    <scope>NUCLEOTIDE SEQUENCE</scope>
    <source>
        <strain evidence="2">N/A</strain>
    </source>
</reference>
<proteinExistence type="predicted"/>
<feature type="compositionally biased region" description="Acidic residues" evidence="1">
    <location>
        <begin position="278"/>
        <end position="292"/>
    </location>
</feature>
<comment type="caution">
    <text evidence="2">The sequence shown here is derived from an EMBL/GenBank/DDBJ whole genome shotgun (WGS) entry which is preliminary data.</text>
</comment>
<feature type="compositionally biased region" description="Basic and acidic residues" evidence="1">
    <location>
        <begin position="223"/>
        <end position="238"/>
    </location>
</feature>
<dbReference type="AlphaFoldDB" id="A0AA36MBW1"/>
<feature type="region of interest" description="Disordered" evidence="1">
    <location>
        <begin position="92"/>
        <end position="112"/>
    </location>
</feature>
<feature type="region of interest" description="Disordered" evidence="1">
    <location>
        <begin position="146"/>
        <end position="192"/>
    </location>
</feature>
<feature type="compositionally biased region" description="Polar residues" evidence="1">
    <location>
        <begin position="154"/>
        <end position="163"/>
    </location>
</feature>
<accession>A0AA36MBW1</accession>
<name>A0AA36MBW1_CYLNA</name>
<feature type="region of interest" description="Disordered" evidence="1">
    <location>
        <begin position="219"/>
        <end position="238"/>
    </location>
</feature>
<gene>
    <name evidence="2" type="ORF">CYNAS_LOCUS18379</name>
</gene>
<protein>
    <submittedName>
        <fullName evidence="2">Uncharacterized protein</fullName>
    </submittedName>
</protein>
<keyword evidence="3" id="KW-1185">Reference proteome</keyword>
<evidence type="ECO:0000313" key="2">
    <source>
        <dbReference type="EMBL" id="CAJ0606396.1"/>
    </source>
</evidence>
<organism evidence="2 3">
    <name type="scientific">Cylicocyclus nassatus</name>
    <name type="common">Nematode worm</name>
    <dbReference type="NCBI Taxonomy" id="53992"/>
    <lineage>
        <taxon>Eukaryota</taxon>
        <taxon>Metazoa</taxon>
        <taxon>Ecdysozoa</taxon>
        <taxon>Nematoda</taxon>
        <taxon>Chromadorea</taxon>
        <taxon>Rhabditida</taxon>
        <taxon>Rhabditina</taxon>
        <taxon>Rhabditomorpha</taxon>
        <taxon>Strongyloidea</taxon>
        <taxon>Strongylidae</taxon>
        <taxon>Cylicocyclus</taxon>
    </lineage>
</organism>
<feature type="region of interest" description="Disordered" evidence="1">
    <location>
        <begin position="669"/>
        <end position="695"/>
    </location>
</feature>
<feature type="compositionally biased region" description="Polar residues" evidence="1">
    <location>
        <begin position="584"/>
        <end position="593"/>
    </location>
</feature>
<dbReference type="Proteomes" id="UP001176961">
    <property type="component" value="Unassembled WGS sequence"/>
</dbReference>
<evidence type="ECO:0000313" key="3">
    <source>
        <dbReference type="Proteomes" id="UP001176961"/>
    </source>
</evidence>
<sequence>MEINTLSVENDYCKFIAFGSASPLLGYVGRRNYYDPLPKEQIRVSGISPNQLLEAVDNLKRDFVRNQMENHWLLPSLSPLLALTAQELEKSRETSSIGENSQTERKESAASVFSLKVTGDDLQHAARYNADNMEENSVQMRGYETRHPQEEHTNAASNSSHLSDSPDDARANTHSSTEAVELDNSRDEEMKEECAEAITILNEMQREPDVESVAQKIPETGIEENHTEKSALELQDERRVDDRVEKMFLLSTSESPAIGDGCDVPKILGEGNGAETSPEQEADGNLNESEDQENPRNVENTPRGSEQSSGTTEQADQAERGTQIQVPTLNIESDADKQTQNDLQEEDKDVFDIVKESLLEENKNSNVCSQEDLEHPYEIESDEYTSKESVGEFMDGTVALRKLSNLTERSEDSGEDTDSLESKILEVPAITANISVIGDVKDVEGMEDEDEQVEIPKSARDVEGAANVQVLDEVTIPLPSQDKILHNEVSDKIENEAQDEVTNAAVSHVDADVLDNDAIVDNGQSTALEIENEEAPAHRIVEKFDTNEVDANIANGAEEKPLEKVEQLLEEQSLQDRNSEIEETNTSASLNDNYSARAKIEEVRSELSCEEVEEQSISEIDNVSNKQEEEKNAKDSCLLAAENVGSESNDNGEASAENQQSAYEYNEDGVTNTRVDKNSVGAGTVQNSDRGFDENDSILSSIDLRDELGEGNNVEDQDTAQTITTGSTFDEIDIGRQSSLASVLKDVEARLVRFPSEISHAEVSTLRKEKEFDEAPIRSHSLSPQLSETLSTLGVIALPEFELTHKYHIQSHINTASRIPVTIQPVNDKLVAYF</sequence>
<feature type="compositionally biased region" description="Basic and acidic residues" evidence="1">
    <location>
        <begin position="183"/>
        <end position="192"/>
    </location>
</feature>
<feature type="compositionally biased region" description="Polar residues" evidence="1">
    <location>
        <begin position="295"/>
        <end position="331"/>
    </location>
</feature>